<dbReference type="InterPro" id="IPR046496">
    <property type="entry name" value="DUF6589"/>
</dbReference>
<dbReference type="Pfam" id="PF20231">
    <property type="entry name" value="DUF6589"/>
    <property type="match status" value="1"/>
</dbReference>
<organism evidence="3 4">
    <name type="scientific">Pleurotus ostreatus</name>
    <name type="common">Oyster mushroom</name>
    <name type="synonym">White-rot fungus</name>
    <dbReference type="NCBI Taxonomy" id="5322"/>
    <lineage>
        <taxon>Eukaryota</taxon>
        <taxon>Fungi</taxon>
        <taxon>Dikarya</taxon>
        <taxon>Basidiomycota</taxon>
        <taxon>Agaricomycotina</taxon>
        <taxon>Agaricomycetes</taxon>
        <taxon>Agaricomycetidae</taxon>
        <taxon>Agaricales</taxon>
        <taxon>Pleurotineae</taxon>
        <taxon>Pleurotaceae</taxon>
        <taxon>Pleurotus</taxon>
    </lineage>
</organism>
<name>A0A8H6ZNS9_PLEOS</name>
<proteinExistence type="predicted"/>
<dbReference type="GeneID" id="59378267"/>
<evidence type="ECO:0000313" key="4">
    <source>
        <dbReference type="Proteomes" id="UP000623687"/>
    </source>
</evidence>
<gene>
    <name evidence="3" type="ORF">PC9H_008449</name>
</gene>
<comment type="caution">
    <text evidence="3">The sequence shown here is derived from an EMBL/GenBank/DDBJ whole genome shotgun (WGS) entry which is preliminary data.</text>
</comment>
<evidence type="ECO:0000259" key="2">
    <source>
        <dbReference type="Pfam" id="PF20231"/>
    </source>
</evidence>
<dbReference type="EMBL" id="JACETU010000006">
    <property type="protein sequence ID" value="KAF7426083.1"/>
    <property type="molecule type" value="Genomic_DNA"/>
</dbReference>
<sequence length="861" mass="96181">MTSISLTELEDFIKAVENLPHSLPDYFIRLITSPLYSGHALSVAIISRSVDLCSVIANHRLQTREFDRYTNEVSIKLYEQELRSILAEPNSVYNGSALHSDSTKIDEFSISRSAKTFSEQAPLFWHMLCSMLARSGEALTHGKDEADSADDEADYWRALGELEVDGIVNSDTSSKRLSHREVSLARRQAIVNVKAVVVLSIILQSMNQKANAVQSVIGVFLHSCKTPEKVVETLARMGISISLTSIHRAIQSLYEESAETISHLGRCLLVGFGYDNFDVNLKPSVSTVEKLGDSLKHLTSALVFPLQHGITLDDLRCSEDLWKKSALNPHGSVPRHTWEELLKAVQPKHTPGLSHPLNTTPHAPASHTAEPAGRATSEEFNAWMFLHDLVNHGPSYFASFRSEIGQPPEVESIPLVETPITPMRAMDVNNSTVAGNIGAIKQILAQAGIADIHDPEFAGIDTKDMRDVKDYVVLFHGDLGTGERIQSLQLRRSIESSPWRRFQFVIFILGLFHVKMACADAIWRIFIQSLNGRLDETCMMEDIAILRPKETGTISSKPTFRQMHQVIQHTGICRRLDCWRVEAAQRNPLHTSLEEFAKSKPSLDELQSIAAIAARKYVASRLLGRLRRQPTGQRDEQWENATLLNKYCLLYEELSYAMNHGDIGRVEANFIPWIHIFKAVGKHKYATHLTQYLYNTRFVYPPGLSCAVRYNILVNPTGKNGKWRAVDWCVEFNNLQTKSEHGGEGSNRTVARIIKESPLIQVYHDAKEKISNNILLAHLTSAHADPNMARTFESVSRHLAEASPHKIKPGRRTAFTIDDMIDKGAAKLPATPVPVAEIELDDIVGDGLSARPDADDIIIDL</sequence>
<evidence type="ECO:0000256" key="1">
    <source>
        <dbReference type="SAM" id="MobiDB-lite"/>
    </source>
</evidence>
<feature type="domain" description="DUF6589" evidence="2">
    <location>
        <begin position="379"/>
        <end position="783"/>
    </location>
</feature>
<feature type="region of interest" description="Disordered" evidence="1">
    <location>
        <begin position="349"/>
        <end position="374"/>
    </location>
</feature>
<dbReference type="Proteomes" id="UP000623687">
    <property type="component" value="Unassembled WGS sequence"/>
</dbReference>
<dbReference type="OrthoDB" id="4743193at2759"/>
<dbReference type="VEuPathDB" id="FungiDB:PC9H_008449"/>
<keyword evidence="4" id="KW-1185">Reference proteome</keyword>
<reference evidence="3" key="1">
    <citation type="submission" date="2019-07" db="EMBL/GenBank/DDBJ databases">
        <authorList>
            <person name="Palmer J.M."/>
        </authorList>
    </citation>
    <scope>NUCLEOTIDE SEQUENCE</scope>
    <source>
        <strain evidence="3">PC9</strain>
    </source>
</reference>
<protein>
    <recommendedName>
        <fullName evidence="2">DUF6589 domain-containing protein</fullName>
    </recommendedName>
</protein>
<dbReference type="AlphaFoldDB" id="A0A8H6ZNS9"/>
<evidence type="ECO:0000313" key="3">
    <source>
        <dbReference type="EMBL" id="KAF7426083.1"/>
    </source>
</evidence>
<accession>A0A8H6ZNS9</accession>
<dbReference type="RefSeq" id="XP_036629387.1">
    <property type="nucleotide sequence ID" value="XM_036777959.1"/>
</dbReference>